<dbReference type="OrthoDB" id="165763at2"/>
<dbReference type="EMBL" id="CP011127">
    <property type="protein sequence ID" value="AMU86629.1"/>
    <property type="molecule type" value="Genomic_DNA"/>
</dbReference>
<protein>
    <recommendedName>
        <fullName evidence="3">DZANK-type domain-containing protein</fullName>
    </recommendedName>
</protein>
<organism evidence="1 2">
    <name type="scientific">Dehalococcoides mccartyi</name>
    <dbReference type="NCBI Taxonomy" id="61435"/>
    <lineage>
        <taxon>Bacteria</taxon>
        <taxon>Bacillati</taxon>
        <taxon>Chloroflexota</taxon>
        <taxon>Dehalococcoidia</taxon>
        <taxon>Dehalococcoidales</taxon>
        <taxon>Dehalococcoidaceae</taxon>
        <taxon>Dehalococcoides</taxon>
    </lineage>
</organism>
<sequence length="66" mass="7165">MTHSNSGKNPAACPYCDITTETEARMPFCKACKLSLFYCPACGGLFGRGESCCPHCQAEITVQKEK</sequence>
<gene>
    <name evidence="1" type="ORF">Dm11a5_0803</name>
</gene>
<dbReference type="Proteomes" id="UP000076394">
    <property type="component" value="Chromosome"/>
</dbReference>
<dbReference type="AlphaFoldDB" id="A0A142VAE5"/>
<dbReference type="PATRIC" id="fig|61435.8.peg.801"/>
<reference evidence="1 2" key="1">
    <citation type="submission" date="2015-03" db="EMBL/GenBank/DDBJ databases">
        <title>Genomic characterization of Dehalococcoides mccartyi strain 11a5, an unusal plasmid-containing chloroethene dechlorinator.</title>
        <authorList>
            <person name="Zhao S."/>
            <person name="Ding C."/>
            <person name="He J."/>
        </authorList>
    </citation>
    <scope>NUCLEOTIDE SEQUENCE [LARGE SCALE GENOMIC DNA]</scope>
    <source>
        <strain evidence="1 2">11a5</strain>
    </source>
</reference>
<evidence type="ECO:0008006" key="3">
    <source>
        <dbReference type="Google" id="ProtNLM"/>
    </source>
</evidence>
<evidence type="ECO:0000313" key="2">
    <source>
        <dbReference type="Proteomes" id="UP000076394"/>
    </source>
</evidence>
<evidence type="ECO:0000313" key="1">
    <source>
        <dbReference type="EMBL" id="AMU86629.1"/>
    </source>
</evidence>
<proteinExistence type="predicted"/>
<name>A0A142VAE5_9CHLR</name>
<accession>A0A142VAE5</accession>